<evidence type="ECO:0000259" key="6">
    <source>
        <dbReference type="PROSITE" id="PS51845"/>
    </source>
</evidence>
<name>A0A9W8A2J2_9FUNG</name>
<evidence type="ECO:0000256" key="2">
    <source>
        <dbReference type="ARBA" id="ARBA00022801"/>
    </source>
</evidence>
<dbReference type="EMBL" id="JANBPU010000004">
    <property type="protein sequence ID" value="KAJ1921551.1"/>
    <property type="molecule type" value="Genomic_DNA"/>
</dbReference>
<feature type="compositionally biased region" description="Low complexity" evidence="5">
    <location>
        <begin position="259"/>
        <end position="275"/>
    </location>
</feature>
<dbReference type="PANTHER" id="PTHR11347">
    <property type="entry name" value="CYCLIC NUCLEOTIDE PHOSPHODIESTERASE"/>
    <property type="match status" value="1"/>
</dbReference>
<feature type="compositionally biased region" description="Basic and acidic residues" evidence="5">
    <location>
        <begin position="221"/>
        <end position="233"/>
    </location>
</feature>
<protein>
    <recommendedName>
        <fullName evidence="6">PDEase domain-containing protein</fullName>
    </recommendedName>
</protein>
<evidence type="ECO:0000256" key="3">
    <source>
        <dbReference type="PIRSR" id="PIRSR623088-1"/>
    </source>
</evidence>
<feature type="region of interest" description="Disordered" evidence="5">
    <location>
        <begin position="552"/>
        <end position="573"/>
    </location>
</feature>
<dbReference type="Proteomes" id="UP001150538">
    <property type="component" value="Unassembled WGS sequence"/>
</dbReference>
<comment type="caution">
    <text evidence="7">The sequence shown here is derived from an EMBL/GenBank/DDBJ whole genome shotgun (WGS) entry which is preliminary data.</text>
</comment>
<keyword evidence="1 4" id="KW-0479">Metal-binding</keyword>
<dbReference type="Pfam" id="PF00233">
    <property type="entry name" value="PDEase_I"/>
    <property type="match status" value="1"/>
</dbReference>
<keyword evidence="2" id="KW-0378">Hydrolase</keyword>
<dbReference type="InterPro" id="IPR002073">
    <property type="entry name" value="PDEase_catalytic_dom"/>
</dbReference>
<evidence type="ECO:0000256" key="1">
    <source>
        <dbReference type="ARBA" id="ARBA00022723"/>
    </source>
</evidence>
<feature type="binding site" evidence="4">
    <location>
        <position position="107"/>
    </location>
    <ligand>
        <name>Zn(2+)</name>
        <dbReference type="ChEBI" id="CHEBI:29105"/>
        <label>1</label>
    </ligand>
</feature>
<dbReference type="GO" id="GO:0007165">
    <property type="term" value="P:signal transduction"/>
    <property type="evidence" value="ECO:0007669"/>
    <property type="project" value="InterPro"/>
</dbReference>
<organism evidence="7 8">
    <name type="scientific">Mycoemilia scoparia</name>
    <dbReference type="NCBI Taxonomy" id="417184"/>
    <lineage>
        <taxon>Eukaryota</taxon>
        <taxon>Fungi</taxon>
        <taxon>Fungi incertae sedis</taxon>
        <taxon>Zoopagomycota</taxon>
        <taxon>Kickxellomycotina</taxon>
        <taxon>Kickxellomycetes</taxon>
        <taxon>Kickxellales</taxon>
        <taxon>Kickxellaceae</taxon>
        <taxon>Mycoemilia</taxon>
    </lineage>
</organism>
<feature type="compositionally biased region" description="Gly residues" evidence="5">
    <location>
        <begin position="649"/>
        <end position="660"/>
    </location>
</feature>
<dbReference type="GO" id="GO:0004114">
    <property type="term" value="F:3',5'-cyclic-nucleotide phosphodiesterase activity"/>
    <property type="evidence" value="ECO:0007669"/>
    <property type="project" value="InterPro"/>
</dbReference>
<evidence type="ECO:0000313" key="8">
    <source>
        <dbReference type="Proteomes" id="UP001150538"/>
    </source>
</evidence>
<feature type="compositionally biased region" description="Polar residues" evidence="5">
    <location>
        <begin position="238"/>
        <end position="258"/>
    </location>
</feature>
<evidence type="ECO:0000256" key="5">
    <source>
        <dbReference type="SAM" id="MobiDB-lite"/>
    </source>
</evidence>
<feature type="binding site" evidence="4">
    <location>
        <position position="71"/>
    </location>
    <ligand>
        <name>Zn(2+)</name>
        <dbReference type="ChEBI" id="CHEBI:29105"/>
        <label>1</label>
    </ligand>
</feature>
<dbReference type="SUPFAM" id="SSF109604">
    <property type="entry name" value="HD-domain/PDEase-like"/>
    <property type="match status" value="1"/>
</dbReference>
<accession>A0A9W8A2J2</accession>
<gene>
    <name evidence="7" type="ORF">H4219_000588</name>
</gene>
<dbReference type="CDD" id="cd00077">
    <property type="entry name" value="HDc"/>
    <property type="match status" value="1"/>
</dbReference>
<dbReference type="InterPro" id="IPR036971">
    <property type="entry name" value="PDEase_catalytic_dom_sf"/>
</dbReference>
<dbReference type="PRINTS" id="PR00387">
    <property type="entry name" value="PDIESTERASE1"/>
</dbReference>
<evidence type="ECO:0000256" key="4">
    <source>
        <dbReference type="PIRSR" id="PIRSR623088-3"/>
    </source>
</evidence>
<dbReference type="Gene3D" id="1.10.1300.10">
    <property type="entry name" value="3'5'-cyclic nucleotide phosphodiesterase, catalytic domain"/>
    <property type="match status" value="1"/>
</dbReference>
<keyword evidence="8" id="KW-1185">Reference proteome</keyword>
<reference evidence="7" key="1">
    <citation type="submission" date="2022-07" db="EMBL/GenBank/DDBJ databases">
        <title>Phylogenomic reconstructions and comparative analyses of Kickxellomycotina fungi.</title>
        <authorList>
            <person name="Reynolds N.K."/>
            <person name="Stajich J.E."/>
            <person name="Barry K."/>
            <person name="Grigoriev I.V."/>
            <person name="Crous P."/>
            <person name="Smith M.E."/>
        </authorList>
    </citation>
    <scope>NUCLEOTIDE SEQUENCE</scope>
    <source>
        <strain evidence="7">NBRC 100468</strain>
    </source>
</reference>
<proteinExistence type="predicted"/>
<dbReference type="InterPro" id="IPR003607">
    <property type="entry name" value="HD/PDEase_dom"/>
</dbReference>
<dbReference type="InterPro" id="IPR023088">
    <property type="entry name" value="PDEase"/>
</dbReference>
<feature type="binding site" evidence="4">
    <location>
        <position position="320"/>
    </location>
    <ligand>
        <name>Zn(2+)</name>
        <dbReference type="ChEBI" id="CHEBI:29105"/>
        <label>1</label>
    </ligand>
</feature>
<feature type="active site" description="Proton donor" evidence="3">
    <location>
        <position position="67"/>
    </location>
</feature>
<feature type="region of interest" description="Disordered" evidence="5">
    <location>
        <begin position="614"/>
        <end position="660"/>
    </location>
</feature>
<feature type="binding site" evidence="4">
    <location>
        <position position="108"/>
    </location>
    <ligand>
        <name>Zn(2+)</name>
        <dbReference type="ChEBI" id="CHEBI:29105"/>
        <label>2</label>
    </ligand>
</feature>
<sequence length="660" mass="74230">MLTYVSRFWESDSLSFDPWKYTRPKLLGILMAVFNECQVISVLGLEAGTMLDFILSIEKLYKDVPYHSFYHAVDVVVKLFYVLHDLNMDAYFTNYDVASLLIAGLCHDAGHPGLNNLYQANANTELSKKYPDAILERYSIDLARENIEKHRMFCNVENKFNAGYLDSTTTAMTIGERMRSQISEAILYTDMSRHFQVVEQCTNLINFLSKKAESLLENKPPYHAEGQSEHTPDKVTASPENLSRNPSRQSLEMASTGYQQSRATKKSSSTQSSSSGHNRKPSMLSNKRIRSLSLPMYSDELILNSVQRQSLVNILLHSIDVFNPVLPWNMCKRWSDLMITESFRQGDLEKSQGLPVTPSTDRDTSDQCTISINFGTMIIKPFFEELVCLFPVEEPILETLDNNLEVWHEMRLEKSKSSPIMSQPSPITASELYPYPFPSTGQEDRRLSVAAGTIELPTIVAESTRRHSSDGFFSLQRYRVGPVLSRHLERFQPRRRIFGDYGNFHDEQQQNYLHSRSSNCENGELSSDDSFSCDGGSDRNKQHKACKDAAVKFGSGSTSNPNTTPPAPEDATQACLRRERRSTSLDPTLFSTLPPNYRFSYQMGGLNAGGYSLHNPQSRLHNPSGYGFRSNLEPPCEEPSPHHSDGGNSSSGGSGNNNGV</sequence>
<dbReference type="OrthoDB" id="546632at2759"/>
<dbReference type="PROSITE" id="PS51845">
    <property type="entry name" value="PDEASE_I_2"/>
    <property type="match status" value="1"/>
</dbReference>
<feature type="region of interest" description="Disordered" evidence="5">
    <location>
        <begin position="221"/>
        <end position="285"/>
    </location>
</feature>
<feature type="region of interest" description="Disordered" evidence="5">
    <location>
        <begin position="517"/>
        <end position="539"/>
    </location>
</feature>
<dbReference type="AlphaFoldDB" id="A0A9W8A2J2"/>
<feature type="binding site" evidence="4">
    <location>
        <position position="108"/>
    </location>
    <ligand>
        <name>Zn(2+)</name>
        <dbReference type="ChEBI" id="CHEBI:29105"/>
        <label>1</label>
    </ligand>
</feature>
<evidence type="ECO:0000313" key="7">
    <source>
        <dbReference type="EMBL" id="KAJ1921551.1"/>
    </source>
</evidence>
<dbReference type="GO" id="GO:0046872">
    <property type="term" value="F:metal ion binding"/>
    <property type="evidence" value="ECO:0007669"/>
    <property type="project" value="UniProtKB-KW"/>
</dbReference>
<feature type="domain" description="PDEase" evidence="6">
    <location>
        <begin position="1"/>
        <end position="414"/>
    </location>
</feature>